<dbReference type="Proteomes" id="UP001153332">
    <property type="component" value="Unassembled WGS sequence"/>
</dbReference>
<proteinExistence type="predicted"/>
<reference evidence="1" key="1">
    <citation type="submission" date="2022-12" db="EMBL/GenBank/DDBJ databases">
        <title>Genome Sequence of Lasiodiplodia mahajangana.</title>
        <authorList>
            <person name="Buettner E."/>
        </authorList>
    </citation>
    <scope>NUCLEOTIDE SEQUENCE</scope>
    <source>
        <strain evidence="1">VT137</strain>
    </source>
</reference>
<comment type="caution">
    <text evidence="1">The sequence shown here is derived from an EMBL/GenBank/DDBJ whole genome shotgun (WGS) entry which is preliminary data.</text>
</comment>
<accession>A0ACC2JKP2</accession>
<name>A0ACC2JKP2_9PEZI</name>
<sequence length="1819" mass="196904">MAPLMLSPGDESSSSSSSPPLSRTRDAEPIAICGMACRLPGDSSSPKAFWDLISKGKSGQCDIPASRFNVDGFYHPDGADRPGSIKMKGGYFIQEDIREFDNSFFGINNLEATYMDPQQRKLLEVVFECLENAGVPLDQASGSNTGCYVGNFTFDFQVMQLKESDYLHHYSPTGFGTTILANRISHVFNLLGPSLVLDTACSSSLYCLHVACMALENYECDAAIVAGANLIQSAEQHIATMKAGVLSATSTCHTFDTSADGYGRADGVGALYVKRLRDAIADGDPIRSIIRGSAINANGRTSGISLPSADGQEAVIRKAMSRAGLTPDDITFVECHGTGTKVGDAIEVDALSRVFQRTEKNPLLIGAVKSNVGHSEAASGISSIIKTTFAMEKGQIPPTHGLKNINPKLKIEERNIVIPTELTTWPDAPFRLRRVGINSFGYGGANAHVVLEEASRVSGQASDDDEPGQLVASQSLVALPLSAATAASLEARVADFADFDFGDTNLSDLAYTLGSRRTQFPIRGFLIAQRGNKLQQIFSSQPLVTSAAPSNSHTLPYAFVFTGQGSQWPGMGRELFSEFPVFRNAISEMDMTLKALPHAPSWSLQDAILDTENPDLIHLPERSQPCCTAIQVALIQLLATWGITAGVTVGHSSGEIAAAFAAGHLSAAEAIVIAYYRGYLVSSVQQDGAMMAVGLSESSAKEAISQATLEKQLRVACINSPEGVTVSGDNSAIDELLSVLLQKKVFARKLKTGGQAYHSHHMLATGAKYEALLDEVLPTLDPSVRLQKGATFVSSVTAAPKSTGFTAKYWRSNLEGQVRFSPAIEHIHRRGEYCFVELGPHSSLELPVKQTLEKAGVPKADVKYAAPIKRNANALDSALRFAGSLWLQGCDINWLKVNGLEAQGKPSLQPLYRVVTDLPRYRFTYENELWNECRASVEYRQRAFPHHELLGSLIPGGNGKDFAFRNVLRVKDVPWLEDHKLGDSIVFPGAGYLAMAMEAITQVAHVETETTKLSFQFSNVNISSALNLSTEPSAKVEVFTNLRRSAITNTTDSSKWWDFTVSSFVDNSSVSHATGFIAIEPSKTEMVAKYQAPEDVLEPTAKRTWYEKFVAPGLSYGPAFQVITQFETPRMKTGCFTGAKATLLTSYGDSHTRYPVHPITLDGMLQLAIVGAARGTPKDLQATLVPTRLVSATINTSLISSPTECQLRSVVESTGFGPIKAGVEITDATGEVVAQFNQIRMTPYQAARLDEEDRRHPILRVLWKPDVYGLGLMSSESAQKFMQAFADEANSPVSDKSVIKFGGMIDLLVHKNPRARILEVGNASEDLTAAILDLLAYKTDFHRFSTYSVARFEENGALVGGLVDLDTSQHPANRAALEKESFDLVLIPGSLSWAEENVSKIKELMADGAVIVALCTEDVSKSSALDGLSCASYPVGAGSVNVLVAQRAMKSNAEALRKHRFLIVEKKKTKIGSALSDALREIQGYWVAHTTLSGLTAEQIPQGTTVFNLCELTTPLLSTISDEDMRGVKYMTDRASSLVWVTGGYVLNKPDFALVSGLSRAVGMEQPSLKFYTYDIDEPENADARATAQSLISVLNQRSLKLDMEFSQRQGVVHVSRFVPDEGVNDAFRNKQGLEPSMLSLGEVKDVRLTIERPNQFDTIYFKEQELPLSIPPSHIRIKVASVGVNAKDFYVLAGRVDTPDGTCQLECAGTVEQVGSSVTDFAVGDRVVAMAPTHFQKFQTLPAWACHKLLDTESFDVFATLPLVYSTAIYALHYRAGLQAGESVLIHSGAGGVGIAAIQLALAAGAEVWQLLRNLLAP</sequence>
<keyword evidence="2" id="KW-1185">Reference proteome</keyword>
<evidence type="ECO:0000313" key="2">
    <source>
        <dbReference type="Proteomes" id="UP001153332"/>
    </source>
</evidence>
<protein>
    <submittedName>
        <fullName evidence="1">Uncharacterized protein</fullName>
    </submittedName>
</protein>
<gene>
    <name evidence="1" type="ORF">O1611_g5687</name>
</gene>
<dbReference type="EMBL" id="JAPUUL010001239">
    <property type="protein sequence ID" value="KAJ8127949.1"/>
    <property type="molecule type" value="Genomic_DNA"/>
</dbReference>
<organism evidence="1 2">
    <name type="scientific">Lasiodiplodia mahajangana</name>
    <dbReference type="NCBI Taxonomy" id="1108764"/>
    <lineage>
        <taxon>Eukaryota</taxon>
        <taxon>Fungi</taxon>
        <taxon>Dikarya</taxon>
        <taxon>Ascomycota</taxon>
        <taxon>Pezizomycotina</taxon>
        <taxon>Dothideomycetes</taxon>
        <taxon>Dothideomycetes incertae sedis</taxon>
        <taxon>Botryosphaeriales</taxon>
        <taxon>Botryosphaeriaceae</taxon>
        <taxon>Lasiodiplodia</taxon>
    </lineage>
</organism>
<evidence type="ECO:0000313" key="1">
    <source>
        <dbReference type="EMBL" id="KAJ8127949.1"/>
    </source>
</evidence>